<name>N8WJK2_9GAMM</name>
<evidence type="ECO:0000313" key="3">
    <source>
        <dbReference type="Proteomes" id="UP000018438"/>
    </source>
</evidence>
<evidence type="ECO:0000256" key="1">
    <source>
        <dbReference type="SAM" id="SignalP"/>
    </source>
</evidence>
<dbReference type="HOGENOM" id="CLU_2230655_0_0_6"/>
<proteinExistence type="predicted"/>
<dbReference type="AlphaFoldDB" id="N8WJK2"/>
<reference evidence="2 3" key="1">
    <citation type="submission" date="2013-02" db="EMBL/GenBank/DDBJ databases">
        <title>The Genome Sequence of Acinetobacter schindleri NIPH 900.</title>
        <authorList>
            <consortium name="The Broad Institute Genome Sequencing Platform"/>
            <consortium name="The Broad Institute Genome Sequencing Center for Infectious Disease"/>
            <person name="Cerqueira G."/>
            <person name="Feldgarden M."/>
            <person name="Courvalin P."/>
            <person name="Perichon B."/>
            <person name="Grillot-Courvalin C."/>
            <person name="Clermont D."/>
            <person name="Rocha E."/>
            <person name="Yoon E.-J."/>
            <person name="Nemec A."/>
            <person name="Walker B."/>
            <person name="Young S.K."/>
            <person name="Zeng Q."/>
            <person name="Gargeya S."/>
            <person name="Fitzgerald M."/>
            <person name="Haas B."/>
            <person name="Abouelleil A."/>
            <person name="Alvarado L."/>
            <person name="Arachchi H.M."/>
            <person name="Berlin A.M."/>
            <person name="Chapman S.B."/>
            <person name="Dewar J."/>
            <person name="Goldberg J."/>
            <person name="Griggs A."/>
            <person name="Gujja S."/>
            <person name="Hansen M."/>
            <person name="Howarth C."/>
            <person name="Imamovic A."/>
            <person name="Larimer J."/>
            <person name="McCowan C."/>
            <person name="Murphy C."/>
            <person name="Neiman D."/>
            <person name="Pearson M."/>
            <person name="Priest M."/>
            <person name="Roberts A."/>
            <person name="Saif S."/>
            <person name="Shea T."/>
            <person name="Sisk P."/>
            <person name="Sykes S."/>
            <person name="Wortman J."/>
            <person name="Nusbaum C."/>
            <person name="Birren B."/>
        </authorList>
    </citation>
    <scope>NUCLEOTIDE SEQUENCE [LARGE SCALE GENOMIC DNA]</scope>
    <source>
        <strain evidence="2 3">NIPH 900</strain>
    </source>
</reference>
<dbReference type="NCBIfam" id="TIGR02001">
    <property type="entry name" value="gcw_chp"/>
    <property type="match status" value="1"/>
</dbReference>
<protein>
    <submittedName>
        <fullName evidence="2">Uncharacterized protein</fullName>
    </submittedName>
</protein>
<dbReference type="RefSeq" id="WP_004810182.1">
    <property type="nucleotide sequence ID" value="NZ_KB849444.1"/>
</dbReference>
<evidence type="ECO:0000313" key="2">
    <source>
        <dbReference type="EMBL" id="ENV12272.1"/>
    </source>
</evidence>
<dbReference type="Pfam" id="PF09694">
    <property type="entry name" value="Gcw_chp"/>
    <property type="match status" value="1"/>
</dbReference>
<sequence>MSQLPKLGLLVLLVTMTSGAFAEDTQNLSRGELSAIIGVMNKYIYRGGEENDDPLVQFGLEYTHNSGRFLGYWGSTLNYDSSDANQDHGFEHDFYIGYGRALNEN</sequence>
<keyword evidence="1" id="KW-0732">Signal</keyword>
<dbReference type="InterPro" id="IPR010239">
    <property type="entry name" value="CHP02001"/>
</dbReference>
<dbReference type="PATRIC" id="fig|1217675.3.peg.2754"/>
<gene>
    <name evidence="2" type="ORF">F965_02842</name>
</gene>
<comment type="caution">
    <text evidence="2">The sequence shown here is derived from an EMBL/GenBank/DDBJ whole genome shotgun (WGS) entry which is preliminary data.</text>
</comment>
<feature type="signal peptide" evidence="1">
    <location>
        <begin position="1"/>
        <end position="22"/>
    </location>
</feature>
<feature type="chain" id="PRO_5004134976" evidence="1">
    <location>
        <begin position="23"/>
        <end position="105"/>
    </location>
</feature>
<keyword evidence="3" id="KW-1185">Reference proteome</keyword>
<dbReference type="EMBL" id="APPI01000023">
    <property type="protein sequence ID" value="ENV12272.1"/>
    <property type="molecule type" value="Genomic_DNA"/>
</dbReference>
<organism evidence="2 3">
    <name type="scientific">Acinetobacter schindleri NIPH 900</name>
    <dbReference type="NCBI Taxonomy" id="1217675"/>
    <lineage>
        <taxon>Bacteria</taxon>
        <taxon>Pseudomonadati</taxon>
        <taxon>Pseudomonadota</taxon>
        <taxon>Gammaproteobacteria</taxon>
        <taxon>Moraxellales</taxon>
        <taxon>Moraxellaceae</taxon>
        <taxon>Acinetobacter</taxon>
    </lineage>
</organism>
<accession>N8WJK2</accession>
<dbReference type="Proteomes" id="UP000018438">
    <property type="component" value="Unassembled WGS sequence"/>
</dbReference>